<sequence>MNCPTTDELFDYLDDQLTEQEHANVKAHLRFCSECRNLVDTLKEDQQFLKETLHSPTLPDHFASMILDELEPYEPQLKRPKKKPWKRVMMLAAGIVLAVGLTTTLNSSFAEWIGGLFTTEQVDEGLRMASDAGLAERVNLEVTNEDLTFKVEDIIADTSRVALSYQILNNNGKIQDTYLELGEGGNEITAIDQNGSKLEMLSMGWQDGSDYGLIEFSLREQEGLEALTIKFDLVELDGKKGHWELEVPVDLKESLKYTKSLPLADAVTDKEGVTIQMKEVQFAPSANELLYETSFTNEEQTRIEAEIKRLEMAFGEESTNSFTNYGTAIQYHIENEQGETLYYHNTFHEQGHPSDRGLLQGSGRPTDKLGHIAWNESFVPQKVEDKLTFVLDGVIKTVPSDFSIKIKPKELRKYPVSFAYEGNFMTIKKAETENHYSLRKSLIPIEKETIFTIKMEGGKEAPSSDLGAWVLVDDKGKTYMTYHRGSILDEKDENGRFKTDTELITYDLEEVPEELTLHLLSVTRYEELKEKWEVPLYEVD</sequence>
<dbReference type="EMBL" id="FOBW01000003">
    <property type="protein sequence ID" value="SEM54264.1"/>
    <property type="molecule type" value="Genomic_DNA"/>
</dbReference>
<dbReference type="RefSeq" id="WP_090742769.1">
    <property type="nucleotide sequence ID" value="NZ_FOBW01000003.1"/>
</dbReference>
<dbReference type="AlphaFoldDB" id="A0A1H7Z8D9"/>
<keyword evidence="3" id="KW-0472">Membrane</keyword>
<dbReference type="STRING" id="930146.SAMN05192533_103298"/>
<evidence type="ECO:0000256" key="1">
    <source>
        <dbReference type="ARBA" id="ARBA00024353"/>
    </source>
</evidence>
<dbReference type="InterPro" id="IPR041916">
    <property type="entry name" value="Anti_sigma_zinc_sf"/>
</dbReference>
<keyword evidence="3" id="KW-0812">Transmembrane</keyword>
<feature type="transmembrane region" description="Helical" evidence="3">
    <location>
        <begin position="88"/>
        <end position="109"/>
    </location>
</feature>
<evidence type="ECO:0000259" key="4">
    <source>
        <dbReference type="Pfam" id="PF13490"/>
    </source>
</evidence>
<organism evidence="6 7">
    <name type="scientific">Mesobacillus persicus</name>
    <dbReference type="NCBI Taxonomy" id="930146"/>
    <lineage>
        <taxon>Bacteria</taxon>
        <taxon>Bacillati</taxon>
        <taxon>Bacillota</taxon>
        <taxon>Bacilli</taxon>
        <taxon>Bacillales</taxon>
        <taxon>Bacillaceae</taxon>
        <taxon>Mesobacillus</taxon>
    </lineage>
</organism>
<dbReference type="InterPro" id="IPR025436">
    <property type="entry name" value="DUF4179"/>
</dbReference>
<keyword evidence="6" id="KW-0479">Metal-binding</keyword>
<name>A0A1H7Z8D9_9BACI</name>
<feature type="domain" description="DUF4179" evidence="5">
    <location>
        <begin position="81"/>
        <end position="167"/>
    </location>
</feature>
<dbReference type="Gene3D" id="1.10.10.1320">
    <property type="entry name" value="Anti-sigma factor, zinc-finger domain"/>
    <property type="match status" value="1"/>
</dbReference>
<dbReference type="Gene3D" id="2.60.40.1630">
    <property type="entry name" value="bacillus anthracis domain"/>
    <property type="match status" value="1"/>
</dbReference>
<dbReference type="Proteomes" id="UP000198553">
    <property type="component" value="Unassembled WGS sequence"/>
</dbReference>
<proteinExistence type="inferred from homology"/>
<comment type="similarity">
    <text evidence="1">Belongs to the zinc-associated anti-sigma factor (ZAS) superfamily. Anti-sigma-W factor family.</text>
</comment>
<keyword evidence="6" id="KW-0863">Zinc-finger</keyword>
<gene>
    <name evidence="6" type="ORF">SAMN05192533_103298</name>
</gene>
<evidence type="ECO:0000313" key="6">
    <source>
        <dbReference type="EMBL" id="SEM54264.1"/>
    </source>
</evidence>
<accession>A0A1H7Z8D9</accession>
<protein>
    <recommendedName>
        <fullName evidence="2">Anti-sigma-W factor RsiW</fullName>
    </recommendedName>
</protein>
<keyword evidence="3" id="KW-1133">Transmembrane helix</keyword>
<dbReference type="InterPro" id="IPR027383">
    <property type="entry name" value="Znf_put"/>
</dbReference>
<dbReference type="Pfam" id="PF13490">
    <property type="entry name" value="zf-HC2"/>
    <property type="match status" value="1"/>
</dbReference>
<evidence type="ECO:0000313" key="7">
    <source>
        <dbReference type="Proteomes" id="UP000198553"/>
    </source>
</evidence>
<evidence type="ECO:0000256" key="3">
    <source>
        <dbReference type="SAM" id="Phobius"/>
    </source>
</evidence>
<dbReference type="OrthoDB" id="2473268at2"/>
<feature type="domain" description="Putative zinc-finger" evidence="4">
    <location>
        <begin position="7"/>
        <end position="36"/>
    </location>
</feature>
<dbReference type="Pfam" id="PF13786">
    <property type="entry name" value="DUF4179"/>
    <property type="match status" value="1"/>
</dbReference>
<evidence type="ECO:0000259" key="5">
    <source>
        <dbReference type="Pfam" id="PF13786"/>
    </source>
</evidence>
<dbReference type="GO" id="GO:0008270">
    <property type="term" value="F:zinc ion binding"/>
    <property type="evidence" value="ECO:0007669"/>
    <property type="project" value="UniProtKB-KW"/>
</dbReference>
<keyword evidence="7" id="KW-1185">Reference proteome</keyword>
<reference evidence="7" key="1">
    <citation type="submission" date="2016-10" db="EMBL/GenBank/DDBJ databases">
        <authorList>
            <person name="Varghese N."/>
            <person name="Submissions S."/>
        </authorList>
    </citation>
    <scope>NUCLEOTIDE SEQUENCE [LARGE SCALE GENOMIC DNA]</scope>
    <source>
        <strain evidence="7">B48,IBRC-M 10115,DSM 25386,CECT 8001</strain>
    </source>
</reference>
<evidence type="ECO:0000256" key="2">
    <source>
        <dbReference type="ARBA" id="ARBA00024438"/>
    </source>
</evidence>
<keyword evidence="6" id="KW-0862">Zinc</keyword>